<gene>
    <name evidence="2" type="ORF">FCC1311_017242</name>
</gene>
<sequence length="172" mass="19504">MLLSVALSRRAVGAWRGCGAEMANATWRRALSEDAEAERRRQEQQRRREAERQAAIEQEERIKAENKEMISSFSQMADWIDVKEQRLPTQFGDGSAAIDFSNAIKTRQRTAEERKRISPSQLQAAFDNAANAQETQRTLESLGISAEKAQAIVTHYSKPELFVVNYDDVSDK</sequence>
<evidence type="ECO:0000313" key="3">
    <source>
        <dbReference type="Proteomes" id="UP000241890"/>
    </source>
</evidence>
<dbReference type="EMBL" id="BEYU01000012">
    <property type="protein sequence ID" value="GBG25505.1"/>
    <property type="molecule type" value="Genomic_DNA"/>
</dbReference>
<organism evidence="2 3">
    <name type="scientific">Hondaea fermentalgiana</name>
    <dbReference type="NCBI Taxonomy" id="2315210"/>
    <lineage>
        <taxon>Eukaryota</taxon>
        <taxon>Sar</taxon>
        <taxon>Stramenopiles</taxon>
        <taxon>Bigyra</taxon>
        <taxon>Labyrinthulomycetes</taxon>
        <taxon>Thraustochytrida</taxon>
        <taxon>Thraustochytriidae</taxon>
        <taxon>Hondaea</taxon>
    </lineage>
</organism>
<dbReference type="InParanoid" id="A0A2R5G4M1"/>
<accession>A0A2R5G4M1</accession>
<comment type="caution">
    <text evidence="2">The sequence shown here is derived from an EMBL/GenBank/DDBJ whole genome shotgun (WGS) entry which is preliminary data.</text>
</comment>
<feature type="compositionally biased region" description="Basic and acidic residues" evidence="1">
    <location>
        <begin position="37"/>
        <end position="55"/>
    </location>
</feature>
<protein>
    <submittedName>
        <fullName evidence="2">Uncharacterized protein</fullName>
    </submittedName>
</protein>
<proteinExistence type="predicted"/>
<name>A0A2R5G4M1_9STRA</name>
<reference evidence="2 3" key="1">
    <citation type="submission" date="2017-12" db="EMBL/GenBank/DDBJ databases">
        <title>Sequencing, de novo assembly and annotation of complete genome of a new Thraustochytrid species, strain FCC1311.</title>
        <authorList>
            <person name="Sedici K."/>
            <person name="Godart F."/>
            <person name="Aiese Cigliano R."/>
            <person name="Sanseverino W."/>
            <person name="Barakat M."/>
            <person name="Ortet P."/>
            <person name="Marechal E."/>
            <person name="Cagnac O."/>
            <person name="Amato A."/>
        </authorList>
    </citation>
    <scope>NUCLEOTIDE SEQUENCE [LARGE SCALE GENOMIC DNA]</scope>
</reference>
<dbReference type="AlphaFoldDB" id="A0A2R5G4M1"/>
<keyword evidence="3" id="KW-1185">Reference proteome</keyword>
<feature type="region of interest" description="Disordered" evidence="1">
    <location>
        <begin position="30"/>
        <end position="55"/>
    </location>
</feature>
<evidence type="ECO:0000256" key="1">
    <source>
        <dbReference type="SAM" id="MobiDB-lite"/>
    </source>
</evidence>
<dbReference type="Proteomes" id="UP000241890">
    <property type="component" value="Unassembled WGS sequence"/>
</dbReference>
<evidence type="ECO:0000313" key="2">
    <source>
        <dbReference type="EMBL" id="GBG25505.1"/>
    </source>
</evidence>